<evidence type="ECO:0000256" key="1">
    <source>
        <dbReference type="SAM" id="MobiDB-lite"/>
    </source>
</evidence>
<feature type="compositionally biased region" description="Polar residues" evidence="1">
    <location>
        <begin position="606"/>
        <end position="616"/>
    </location>
</feature>
<reference evidence="2" key="1">
    <citation type="submission" date="2020-10" db="EMBL/GenBank/DDBJ databases">
        <title>Chromosome-scale genome assembly of the Allis shad, Alosa alosa.</title>
        <authorList>
            <person name="Margot Z."/>
            <person name="Christophe K."/>
            <person name="Cabau C."/>
            <person name="Louis A."/>
            <person name="Berthelot C."/>
            <person name="Parey E."/>
            <person name="Roest Crollius H."/>
            <person name="Montfort J."/>
            <person name="Robinson-Rechavi M."/>
            <person name="Bucao C."/>
            <person name="Bouchez O."/>
            <person name="Gislard M."/>
            <person name="Lluch J."/>
            <person name="Milhes M."/>
            <person name="Lampietro C."/>
            <person name="Lopez Roques C."/>
            <person name="Donnadieu C."/>
            <person name="Braasch I."/>
            <person name="Desvignes T."/>
            <person name="Postlethwait J."/>
            <person name="Bobe J."/>
            <person name="Guiguen Y."/>
        </authorList>
    </citation>
    <scope>NUCLEOTIDE SEQUENCE</scope>
    <source>
        <strain evidence="2">M-15738</strain>
        <tissue evidence="2">Blood</tissue>
    </source>
</reference>
<accession>A0AAV6GQ08</accession>
<feature type="compositionally biased region" description="Polar residues" evidence="1">
    <location>
        <begin position="1"/>
        <end position="35"/>
    </location>
</feature>
<feature type="compositionally biased region" description="Low complexity" evidence="1">
    <location>
        <begin position="560"/>
        <end position="570"/>
    </location>
</feature>
<dbReference type="Proteomes" id="UP000823561">
    <property type="component" value="Chromosome 9"/>
</dbReference>
<dbReference type="InterPro" id="IPR011990">
    <property type="entry name" value="TPR-like_helical_dom_sf"/>
</dbReference>
<evidence type="ECO:0000313" key="2">
    <source>
        <dbReference type="EMBL" id="KAG5275467.1"/>
    </source>
</evidence>
<dbReference type="PANTHER" id="PTHR47228:SF1">
    <property type="entry name" value="SPERMATOGENESIS-ASSOCIATED PROTEIN 16"/>
    <property type="match status" value="1"/>
</dbReference>
<dbReference type="GO" id="GO:0005794">
    <property type="term" value="C:Golgi apparatus"/>
    <property type="evidence" value="ECO:0007669"/>
    <property type="project" value="InterPro"/>
</dbReference>
<dbReference type="Pfam" id="PF15015">
    <property type="entry name" value="NYD-SP12_N"/>
    <property type="match status" value="1"/>
</dbReference>
<feature type="compositionally biased region" description="Polar residues" evidence="1">
    <location>
        <begin position="89"/>
        <end position="99"/>
    </location>
</feature>
<protein>
    <recommendedName>
        <fullName evidence="4">Spermatogenesis associated 16</fullName>
    </recommendedName>
</protein>
<name>A0AAV6GQ08_9TELE</name>
<keyword evidence="3" id="KW-1185">Reference proteome</keyword>
<dbReference type="EMBL" id="JADWDJ010000009">
    <property type="protein sequence ID" value="KAG5275467.1"/>
    <property type="molecule type" value="Genomic_DNA"/>
</dbReference>
<sequence length="616" mass="68729">MYNSSRRTAGHITANSTKNPGLSGPSKITNRGMSTESEDQREHFQTTPRENSRNKRKRKRSGIAGPERADADGRRAGDGWAEEKKAQDKNGTPISPSPSALLQRIPLRTLEEAEAKLVFGGEHDITHKSSQAPARTGSQLMCQPAEILGPRSGPHLSSLPQIDKWLDVALQDADSCYRQKRYDTAASRFTTALELCSKGAIWEKPFNADYEDISMLVSFIESRLVACYLQMKRPDKALRHSHRSIHLNPAHFHNHLQQAMAYRLLGNPCEAARSAMIADYLLWLSGDTEEHISKLIKQYWQGLLEDAITEEEDFSVMFTPYSGVPSECCIQQAEEVFRKLHPGFTAYLFTGPSGGHFLPQTTDWNEPTPQAYFLTLGFRRSQDGGFLEKMLRRRSPEFTGLRAPFSPPRAEDIRRTCESLGRKILPVLDFIKCTKLSVGFSTGSGLIERLQYAGHLGQLRRVGEQTHVLQQTLAELSVAPYLQEINDADFRLLQTLMADTVDTLEGRRTDGERVWNEMLKVGALENEVYELEEAYLRGKALRASRRQKARQRRQARKEQQVALKASSSSSTPPPPPPDQPASPGPQDPPSAEPEARDAVPSPGGPDSTSASQPSQE</sequence>
<dbReference type="SUPFAM" id="SSF48452">
    <property type="entry name" value="TPR-like"/>
    <property type="match status" value="1"/>
</dbReference>
<evidence type="ECO:0000313" key="3">
    <source>
        <dbReference type="Proteomes" id="UP000823561"/>
    </source>
</evidence>
<dbReference type="GO" id="GO:0007283">
    <property type="term" value="P:spermatogenesis"/>
    <property type="evidence" value="ECO:0007669"/>
    <property type="project" value="InterPro"/>
</dbReference>
<dbReference type="Gene3D" id="1.25.40.10">
    <property type="entry name" value="Tetratricopeptide repeat domain"/>
    <property type="match status" value="1"/>
</dbReference>
<organism evidence="2 3">
    <name type="scientific">Alosa alosa</name>
    <name type="common">allis shad</name>
    <dbReference type="NCBI Taxonomy" id="278164"/>
    <lineage>
        <taxon>Eukaryota</taxon>
        <taxon>Metazoa</taxon>
        <taxon>Chordata</taxon>
        <taxon>Craniata</taxon>
        <taxon>Vertebrata</taxon>
        <taxon>Euteleostomi</taxon>
        <taxon>Actinopterygii</taxon>
        <taxon>Neopterygii</taxon>
        <taxon>Teleostei</taxon>
        <taxon>Clupei</taxon>
        <taxon>Clupeiformes</taxon>
        <taxon>Clupeoidei</taxon>
        <taxon>Clupeidae</taxon>
        <taxon>Alosa</taxon>
    </lineage>
</organism>
<feature type="compositionally biased region" description="Pro residues" evidence="1">
    <location>
        <begin position="571"/>
        <end position="591"/>
    </location>
</feature>
<feature type="region of interest" description="Disordered" evidence="1">
    <location>
        <begin position="541"/>
        <end position="616"/>
    </location>
</feature>
<proteinExistence type="predicted"/>
<dbReference type="AlphaFoldDB" id="A0AAV6GQ08"/>
<feature type="region of interest" description="Disordered" evidence="1">
    <location>
        <begin position="1"/>
        <end position="99"/>
    </location>
</feature>
<evidence type="ECO:0008006" key="4">
    <source>
        <dbReference type="Google" id="ProtNLM"/>
    </source>
</evidence>
<dbReference type="PANTHER" id="PTHR47228">
    <property type="entry name" value="SPERMATOGENESIS-ASSOCIATED PROTEIN 16"/>
    <property type="match status" value="1"/>
</dbReference>
<feature type="compositionally biased region" description="Basic and acidic residues" evidence="1">
    <location>
        <begin position="67"/>
        <end position="88"/>
    </location>
</feature>
<feature type="compositionally biased region" description="Basic residues" evidence="1">
    <location>
        <begin position="541"/>
        <end position="555"/>
    </location>
</feature>
<gene>
    <name evidence="2" type="ORF">AALO_G00120640</name>
</gene>
<dbReference type="InterPro" id="IPR029161">
    <property type="entry name" value="SPATA16"/>
</dbReference>
<comment type="caution">
    <text evidence="2">The sequence shown here is derived from an EMBL/GenBank/DDBJ whole genome shotgun (WGS) entry which is preliminary data.</text>
</comment>